<dbReference type="EMBL" id="CABP01000085">
    <property type="protein sequence ID" value="CBI04833.1"/>
    <property type="molecule type" value="Genomic_DNA"/>
</dbReference>
<evidence type="ECO:0000313" key="1">
    <source>
        <dbReference type="EMBL" id="CBI04833.1"/>
    </source>
</evidence>
<accession>E6QCA7</accession>
<proteinExistence type="predicted"/>
<organism evidence="1">
    <name type="scientific">mine drainage metagenome</name>
    <dbReference type="NCBI Taxonomy" id="410659"/>
    <lineage>
        <taxon>unclassified sequences</taxon>
        <taxon>metagenomes</taxon>
        <taxon>ecological metagenomes</taxon>
    </lineage>
</organism>
<comment type="caution">
    <text evidence="1">The sequence shown here is derived from an EMBL/GenBank/DDBJ whole genome shotgun (WGS) entry which is preliminary data.</text>
</comment>
<protein>
    <submittedName>
        <fullName evidence="1">Uncharacterized protein</fullName>
    </submittedName>
</protein>
<gene>
    <name evidence="1" type="ORF">CARN5_1703</name>
</gene>
<sequence>MPCMLCWDLYGARSQSPNGGDPRRFLSGQNEIFGEKSGDCGPGQGYGVWIWEKKMLPFLSL</sequence>
<reference evidence="1" key="1">
    <citation type="submission" date="2009-10" db="EMBL/GenBank/DDBJ databases">
        <title>Diversity of trophic interactions inside an arsenic-rich microbial ecosystem.</title>
        <authorList>
            <person name="Bertin P.N."/>
            <person name="Heinrich-Salmeron A."/>
            <person name="Pelletier E."/>
            <person name="Goulhen-Chollet F."/>
            <person name="Arsene-Ploetze F."/>
            <person name="Gallien S."/>
            <person name="Calteau A."/>
            <person name="Vallenet D."/>
            <person name="Casiot C."/>
            <person name="Chane-Woon-Ming B."/>
            <person name="Giloteaux L."/>
            <person name="Barakat M."/>
            <person name="Bonnefoy V."/>
            <person name="Bruneel O."/>
            <person name="Chandler M."/>
            <person name="Cleiss J."/>
            <person name="Duran R."/>
            <person name="Elbaz-Poulichet F."/>
            <person name="Fonknechten N."/>
            <person name="Lauga B."/>
            <person name="Mornico D."/>
            <person name="Ortet P."/>
            <person name="Schaeffer C."/>
            <person name="Siguier P."/>
            <person name="Alexander Thil Smith A."/>
            <person name="Van Dorsselaer A."/>
            <person name="Weissenbach J."/>
            <person name="Medigue C."/>
            <person name="Le Paslier D."/>
        </authorList>
    </citation>
    <scope>NUCLEOTIDE SEQUENCE</scope>
</reference>
<dbReference type="AlphaFoldDB" id="E6QCA7"/>
<name>E6QCA7_9ZZZZ</name>